<evidence type="ECO:0000259" key="4">
    <source>
        <dbReference type="Pfam" id="PF00294"/>
    </source>
</evidence>
<dbReference type="InterPro" id="IPR052700">
    <property type="entry name" value="Carb_kinase_PfkB-like"/>
</dbReference>
<sequence length="338" mass="37633">MSQTITFGEVLMRISPRGNRKFIQSNTVEFYFGGTELNVGISIANLGGNVKHITCISDDFIGNTALAYLNKFDLDTTAIVRSNRPLGVYFLEVGAVMRPSSISYNRSHSAFSEIKPSMVDWEKSLADGSWFHWTGITPALSKGSFETLKEGLLLARKKGMCVSADPTYRSGLWNYGVDPKEALTELLHCSTIFIGGINEMNEVLGTDFGYSNDEFIEASKLLIEKFPSIVKVFDKIRTSINSSWHKIRARMWNGKKFCETEDFDITHIVDRIGTGDAFAAGLIYGLQHYDGDTKDTKAMQFASAACALKHTYVGDVNYTTIDEVLRIVDGNVTGRFNR</sequence>
<comment type="caution">
    <text evidence="5">The sequence shown here is derived from an EMBL/GenBank/DDBJ whole genome shotgun (WGS) entry which is preliminary data.</text>
</comment>
<gene>
    <name evidence="5" type="ORF">GCM10023314_01060</name>
</gene>
<dbReference type="PANTHER" id="PTHR43320">
    <property type="entry name" value="SUGAR KINASE"/>
    <property type="match status" value="1"/>
</dbReference>
<dbReference type="SUPFAM" id="SSF53613">
    <property type="entry name" value="Ribokinase-like"/>
    <property type="match status" value="1"/>
</dbReference>
<evidence type="ECO:0000256" key="2">
    <source>
        <dbReference type="ARBA" id="ARBA00022679"/>
    </source>
</evidence>
<dbReference type="Gene3D" id="3.40.1190.20">
    <property type="match status" value="1"/>
</dbReference>
<feature type="domain" description="Carbohydrate kinase PfkB" evidence="4">
    <location>
        <begin position="5"/>
        <end position="315"/>
    </location>
</feature>
<protein>
    <submittedName>
        <fullName evidence="5">Sugar kinase</fullName>
    </submittedName>
</protein>
<dbReference type="CDD" id="cd01166">
    <property type="entry name" value="KdgK"/>
    <property type="match status" value="1"/>
</dbReference>
<dbReference type="InterPro" id="IPR029056">
    <property type="entry name" value="Ribokinase-like"/>
</dbReference>
<dbReference type="RefSeq" id="WP_345189503.1">
    <property type="nucleotide sequence ID" value="NZ_BAABJJ010000001.1"/>
</dbReference>
<evidence type="ECO:0000256" key="1">
    <source>
        <dbReference type="ARBA" id="ARBA00010688"/>
    </source>
</evidence>
<name>A0ABP9G872_9FLAO</name>
<dbReference type="InterPro" id="IPR011611">
    <property type="entry name" value="PfkB_dom"/>
</dbReference>
<dbReference type="Pfam" id="PF00294">
    <property type="entry name" value="PfkB"/>
    <property type="match status" value="1"/>
</dbReference>
<organism evidence="5 6">
    <name type="scientific">Algibacter agarivorans</name>
    <dbReference type="NCBI Taxonomy" id="1109741"/>
    <lineage>
        <taxon>Bacteria</taxon>
        <taxon>Pseudomonadati</taxon>
        <taxon>Bacteroidota</taxon>
        <taxon>Flavobacteriia</taxon>
        <taxon>Flavobacteriales</taxon>
        <taxon>Flavobacteriaceae</taxon>
        <taxon>Algibacter</taxon>
    </lineage>
</organism>
<keyword evidence="2" id="KW-0808">Transferase</keyword>
<dbReference type="PANTHER" id="PTHR43320:SF2">
    <property type="entry name" value="2-DEHYDRO-3-DEOXYGLUCONOKINASE_2-DEHYDRO-3-DEOXYGALACTONOKINASE"/>
    <property type="match status" value="1"/>
</dbReference>
<dbReference type="Proteomes" id="UP001501302">
    <property type="component" value="Unassembled WGS sequence"/>
</dbReference>
<dbReference type="GO" id="GO:0016301">
    <property type="term" value="F:kinase activity"/>
    <property type="evidence" value="ECO:0007669"/>
    <property type="project" value="UniProtKB-KW"/>
</dbReference>
<evidence type="ECO:0000313" key="5">
    <source>
        <dbReference type="EMBL" id="GAA4932531.1"/>
    </source>
</evidence>
<keyword evidence="3 5" id="KW-0418">Kinase</keyword>
<accession>A0ABP9G872</accession>
<evidence type="ECO:0000313" key="6">
    <source>
        <dbReference type="Proteomes" id="UP001501302"/>
    </source>
</evidence>
<evidence type="ECO:0000256" key="3">
    <source>
        <dbReference type="ARBA" id="ARBA00022777"/>
    </source>
</evidence>
<comment type="similarity">
    <text evidence="1">Belongs to the carbohydrate kinase PfkB family.</text>
</comment>
<reference evidence="6" key="1">
    <citation type="journal article" date="2019" name="Int. J. Syst. Evol. Microbiol.">
        <title>The Global Catalogue of Microorganisms (GCM) 10K type strain sequencing project: providing services to taxonomists for standard genome sequencing and annotation.</title>
        <authorList>
            <consortium name="The Broad Institute Genomics Platform"/>
            <consortium name="The Broad Institute Genome Sequencing Center for Infectious Disease"/>
            <person name="Wu L."/>
            <person name="Ma J."/>
        </authorList>
    </citation>
    <scope>NUCLEOTIDE SEQUENCE [LARGE SCALE GENOMIC DNA]</scope>
    <source>
        <strain evidence="6">JCM 18285</strain>
    </source>
</reference>
<keyword evidence="6" id="KW-1185">Reference proteome</keyword>
<dbReference type="EMBL" id="BAABJJ010000001">
    <property type="protein sequence ID" value="GAA4932531.1"/>
    <property type="molecule type" value="Genomic_DNA"/>
</dbReference>
<proteinExistence type="inferred from homology"/>